<sequence>MRYSQLFGKTNKNAPHDADCANARWLVQGGFVDQLAAGVYTFLPLGLRVLDKVKRIIREEMDALGAQELLMPALQPAEPWQVTGRWDDPGEEVMFQFEGRGGKKFGLGWTHEEIVTPLVQRHVKSYRDLPLSVYQIQDKFRNEPRAKSGLLRGREFSMKDLYSFHLTLADLEAFYQKAAQAYLRVFKRCGLNALMVEASGGAFSKYSHEFQVPTEAGEDTVFSCVKCNWAQNKEICTLKNGDACPPGCGGQVREMKAIEVGNIFQLKNRFSDSFKFDVAGDDGKPARVLMGCYGIGPSRVMGTAVEVHHDDKGILWPREIAPYLVHVVSLPAKDKTEQERVMNAAEGIVSDLQDAGIDVLWDDRVSVSAGEKFADADLIGCPLRLIVSQKTLADGAVEWKERHEGGSRLVKSGDVLEEAGTFAKEPYETTVR</sequence>
<evidence type="ECO:0000259" key="10">
    <source>
        <dbReference type="PROSITE" id="PS50862"/>
    </source>
</evidence>
<evidence type="ECO:0000256" key="2">
    <source>
        <dbReference type="ARBA" id="ARBA00019110"/>
    </source>
</evidence>
<evidence type="ECO:0000256" key="9">
    <source>
        <dbReference type="ARBA" id="ARBA00047671"/>
    </source>
</evidence>
<comment type="catalytic activity">
    <reaction evidence="9">
        <text>tRNA(Pro) + L-proline + ATP = L-prolyl-tRNA(Pro) + AMP + diphosphate</text>
        <dbReference type="Rhea" id="RHEA:14305"/>
        <dbReference type="Rhea" id="RHEA-COMP:9700"/>
        <dbReference type="Rhea" id="RHEA-COMP:9702"/>
        <dbReference type="ChEBI" id="CHEBI:30616"/>
        <dbReference type="ChEBI" id="CHEBI:33019"/>
        <dbReference type="ChEBI" id="CHEBI:60039"/>
        <dbReference type="ChEBI" id="CHEBI:78442"/>
        <dbReference type="ChEBI" id="CHEBI:78532"/>
        <dbReference type="ChEBI" id="CHEBI:456215"/>
        <dbReference type="EC" id="6.1.1.15"/>
    </reaction>
</comment>
<dbReference type="InterPro" id="IPR033730">
    <property type="entry name" value="ProRS_core_prok"/>
</dbReference>
<dbReference type="SUPFAM" id="SSF52954">
    <property type="entry name" value="Class II aaRS ABD-related"/>
    <property type="match status" value="1"/>
</dbReference>
<reference evidence="11 12" key="1">
    <citation type="journal article" date="2016" name="Nat. Commun.">
        <title>Thousands of microbial genomes shed light on interconnected biogeochemical processes in an aquifer system.</title>
        <authorList>
            <person name="Anantharaman K."/>
            <person name="Brown C.T."/>
            <person name="Hug L.A."/>
            <person name="Sharon I."/>
            <person name="Castelle C.J."/>
            <person name="Probst A.J."/>
            <person name="Thomas B.C."/>
            <person name="Singh A."/>
            <person name="Wilkins M.J."/>
            <person name="Karaoz U."/>
            <person name="Brodie E.L."/>
            <person name="Williams K.H."/>
            <person name="Hubbard S.S."/>
            <person name="Banfield J.F."/>
        </authorList>
    </citation>
    <scope>NUCLEOTIDE SEQUENCE [LARGE SCALE GENOMIC DNA]</scope>
</reference>
<keyword evidence="5" id="KW-0067">ATP-binding</keyword>
<dbReference type="PANTHER" id="PTHR42753:SF2">
    <property type="entry name" value="PROLINE--TRNA LIGASE"/>
    <property type="match status" value="1"/>
</dbReference>
<dbReference type="InterPro" id="IPR044140">
    <property type="entry name" value="ProRS_anticodon_short"/>
</dbReference>
<dbReference type="Gene3D" id="3.30.930.10">
    <property type="entry name" value="Bira Bifunctional Protein, Domain 2"/>
    <property type="match status" value="1"/>
</dbReference>
<accession>A0A1F7TMN1</accession>
<feature type="domain" description="Aminoacyl-transfer RNA synthetases class-II family profile" evidence="10">
    <location>
        <begin position="38"/>
        <end position="317"/>
    </location>
</feature>
<dbReference type="InterPro" id="IPR002314">
    <property type="entry name" value="aa-tRNA-synt_IIb"/>
</dbReference>
<dbReference type="EMBL" id="MGDT01000003">
    <property type="protein sequence ID" value="OGL67229.1"/>
    <property type="molecule type" value="Genomic_DNA"/>
</dbReference>
<keyword evidence="7" id="KW-0030">Aminoacyl-tRNA synthetase</keyword>
<dbReference type="EC" id="6.1.1.15" evidence="1"/>
<dbReference type="GO" id="GO:0004827">
    <property type="term" value="F:proline-tRNA ligase activity"/>
    <property type="evidence" value="ECO:0007669"/>
    <property type="project" value="UniProtKB-EC"/>
</dbReference>
<dbReference type="GO" id="GO:0005829">
    <property type="term" value="C:cytosol"/>
    <property type="evidence" value="ECO:0007669"/>
    <property type="project" value="TreeGrafter"/>
</dbReference>
<proteinExistence type="predicted"/>
<evidence type="ECO:0000256" key="1">
    <source>
        <dbReference type="ARBA" id="ARBA00012831"/>
    </source>
</evidence>
<evidence type="ECO:0000256" key="7">
    <source>
        <dbReference type="ARBA" id="ARBA00023146"/>
    </source>
</evidence>
<name>A0A1F7TMN1_9BACT</name>
<dbReference type="PRINTS" id="PR01046">
    <property type="entry name" value="TRNASYNTHPRO"/>
</dbReference>
<evidence type="ECO:0000256" key="4">
    <source>
        <dbReference type="ARBA" id="ARBA00022741"/>
    </source>
</evidence>
<evidence type="ECO:0000256" key="6">
    <source>
        <dbReference type="ARBA" id="ARBA00022917"/>
    </source>
</evidence>
<dbReference type="InterPro" id="IPR045864">
    <property type="entry name" value="aa-tRNA-synth_II/BPL/LPL"/>
</dbReference>
<organism evidence="11 12">
    <name type="scientific">Candidatus Uhrbacteria bacterium RIFCSPHIGHO2_01_FULL_63_20</name>
    <dbReference type="NCBI Taxonomy" id="1802385"/>
    <lineage>
        <taxon>Bacteria</taxon>
        <taxon>Candidatus Uhriibacteriota</taxon>
    </lineage>
</organism>
<dbReference type="CDD" id="cd00779">
    <property type="entry name" value="ProRS_core_prok"/>
    <property type="match status" value="1"/>
</dbReference>
<dbReference type="GO" id="GO:0006433">
    <property type="term" value="P:prolyl-tRNA aminoacylation"/>
    <property type="evidence" value="ECO:0007669"/>
    <property type="project" value="InterPro"/>
</dbReference>
<dbReference type="PROSITE" id="PS50862">
    <property type="entry name" value="AA_TRNA_LIGASE_II"/>
    <property type="match status" value="1"/>
</dbReference>
<dbReference type="Pfam" id="PF03129">
    <property type="entry name" value="HGTP_anticodon"/>
    <property type="match status" value="1"/>
</dbReference>
<gene>
    <name evidence="11" type="ORF">A2856_04205</name>
</gene>
<dbReference type="CDD" id="cd00861">
    <property type="entry name" value="ProRS_anticodon_short"/>
    <property type="match status" value="1"/>
</dbReference>
<dbReference type="InterPro" id="IPR050062">
    <property type="entry name" value="Pro-tRNA_synthetase"/>
</dbReference>
<dbReference type="InterPro" id="IPR036621">
    <property type="entry name" value="Anticodon-bd_dom_sf"/>
</dbReference>
<evidence type="ECO:0000256" key="8">
    <source>
        <dbReference type="ARBA" id="ARBA00029731"/>
    </source>
</evidence>
<keyword evidence="6" id="KW-0648">Protein biosynthesis</keyword>
<dbReference type="Pfam" id="PF00587">
    <property type="entry name" value="tRNA-synt_2b"/>
    <property type="match status" value="1"/>
</dbReference>
<dbReference type="PANTHER" id="PTHR42753">
    <property type="entry name" value="MITOCHONDRIAL RIBOSOME PROTEIN L39/PROLYL-TRNA LIGASE FAMILY MEMBER"/>
    <property type="match status" value="1"/>
</dbReference>
<dbReference type="AlphaFoldDB" id="A0A1F7TMN1"/>
<keyword evidence="4" id="KW-0547">Nucleotide-binding</keyword>
<dbReference type="SUPFAM" id="SSF55681">
    <property type="entry name" value="Class II aaRS and biotin synthetases"/>
    <property type="match status" value="1"/>
</dbReference>
<dbReference type="InterPro" id="IPR002316">
    <property type="entry name" value="Pro-tRNA-ligase_IIa"/>
</dbReference>
<evidence type="ECO:0000313" key="11">
    <source>
        <dbReference type="EMBL" id="OGL67229.1"/>
    </source>
</evidence>
<dbReference type="InterPro" id="IPR004154">
    <property type="entry name" value="Anticodon-bd"/>
</dbReference>
<dbReference type="Gene3D" id="3.40.50.800">
    <property type="entry name" value="Anticodon-binding domain"/>
    <property type="match status" value="1"/>
</dbReference>
<keyword evidence="3" id="KW-0436">Ligase</keyword>
<evidence type="ECO:0000256" key="3">
    <source>
        <dbReference type="ARBA" id="ARBA00022598"/>
    </source>
</evidence>
<comment type="caution">
    <text evidence="11">The sequence shown here is derived from an EMBL/GenBank/DDBJ whole genome shotgun (WGS) entry which is preliminary data.</text>
</comment>
<protein>
    <recommendedName>
        <fullName evidence="2">Proline--tRNA ligase</fullName>
        <ecNumber evidence="1">6.1.1.15</ecNumber>
    </recommendedName>
    <alternativeName>
        <fullName evidence="8">Prolyl-tRNA synthetase</fullName>
    </alternativeName>
</protein>
<dbReference type="Proteomes" id="UP000177885">
    <property type="component" value="Unassembled WGS sequence"/>
</dbReference>
<evidence type="ECO:0000256" key="5">
    <source>
        <dbReference type="ARBA" id="ARBA00022840"/>
    </source>
</evidence>
<dbReference type="InterPro" id="IPR006195">
    <property type="entry name" value="aa-tRNA-synth_II"/>
</dbReference>
<dbReference type="STRING" id="1802385.A2856_04205"/>
<evidence type="ECO:0000313" key="12">
    <source>
        <dbReference type="Proteomes" id="UP000177885"/>
    </source>
</evidence>
<dbReference type="GO" id="GO:0005524">
    <property type="term" value="F:ATP binding"/>
    <property type="evidence" value="ECO:0007669"/>
    <property type="project" value="UniProtKB-KW"/>
</dbReference>